<proteinExistence type="predicted"/>
<evidence type="ECO:0000313" key="2">
    <source>
        <dbReference type="EMBL" id="KAL2461663.1"/>
    </source>
</evidence>
<dbReference type="AlphaFoldDB" id="A0ABD1PE46"/>
<dbReference type="Proteomes" id="UP001604336">
    <property type="component" value="Unassembled WGS sequence"/>
</dbReference>
<sequence>MIRPKLQTGELNSSALFHVIDAKTSYELLIGRVWLHDTGVVPSTWHQCFKYSRDGEVKSVVAESKSFHEEESYFTDAKFYSEDEDFYSAGLSTAGFEIKKDTNNDQRLIVVPPHHLMTSRSKTTCGEPSKGKQPQTTSADVKVLRKELTFLIPNISSTLSTCYSSRDQQSFNIYSEYREALYL</sequence>
<evidence type="ECO:0000256" key="1">
    <source>
        <dbReference type="SAM" id="MobiDB-lite"/>
    </source>
</evidence>
<organism evidence="2 3">
    <name type="scientific">Abeliophyllum distichum</name>
    <dbReference type="NCBI Taxonomy" id="126358"/>
    <lineage>
        <taxon>Eukaryota</taxon>
        <taxon>Viridiplantae</taxon>
        <taxon>Streptophyta</taxon>
        <taxon>Embryophyta</taxon>
        <taxon>Tracheophyta</taxon>
        <taxon>Spermatophyta</taxon>
        <taxon>Magnoliopsida</taxon>
        <taxon>eudicotyledons</taxon>
        <taxon>Gunneridae</taxon>
        <taxon>Pentapetalae</taxon>
        <taxon>asterids</taxon>
        <taxon>lamiids</taxon>
        <taxon>Lamiales</taxon>
        <taxon>Oleaceae</taxon>
        <taxon>Forsythieae</taxon>
        <taxon>Abeliophyllum</taxon>
    </lineage>
</organism>
<name>A0ABD1PE46_9LAMI</name>
<dbReference type="PANTHER" id="PTHR33240">
    <property type="entry name" value="OS08G0508500 PROTEIN"/>
    <property type="match status" value="1"/>
</dbReference>
<dbReference type="PANTHER" id="PTHR33240:SF15">
    <property type="entry name" value="GAG-PRO-LIKE PROTEIN"/>
    <property type="match status" value="1"/>
</dbReference>
<accession>A0ABD1PE46</accession>
<protein>
    <submittedName>
        <fullName evidence="2">Uncharacterized protein</fullName>
    </submittedName>
</protein>
<dbReference type="EMBL" id="JBFOLK010000014">
    <property type="protein sequence ID" value="KAL2461663.1"/>
    <property type="molecule type" value="Genomic_DNA"/>
</dbReference>
<comment type="caution">
    <text evidence="2">The sequence shown here is derived from an EMBL/GenBank/DDBJ whole genome shotgun (WGS) entry which is preliminary data.</text>
</comment>
<evidence type="ECO:0000313" key="3">
    <source>
        <dbReference type="Proteomes" id="UP001604336"/>
    </source>
</evidence>
<reference evidence="3" key="1">
    <citation type="submission" date="2024-07" db="EMBL/GenBank/DDBJ databases">
        <title>Two chromosome-level genome assemblies of Korean endemic species Abeliophyllum distichum and Forsythia ovata (Oleaceae).</title>
        <authorList>
            <person name="Jang H."/>
        </authorList>
    </citation>
    <scope>NUCLEOTIDE SEQUENCE [LARGE SCALE GENOMIC DNA]</scope>
</reference>
<feature type="region of interest" description="Disordered" evidence="1">
    <location>
        <begin position="119"/>
        <end position="138"/>
    </location>
</feature>
<keyword evidence="3" id="KW-1185">Reference proteome</keyword>
<gene>
    <name evidence="2" type="ORF">Adt_45083</name>
</gene>